<gene>
    <name evidence="2" type="ORF">BLA29_015428</name>
</gene>
<evidence type="ECO:0000313" key="3">
    <source>
        <dbReference type="Proteomes" id="UP000194236"/>
    </source>
</evidence>
<dbReference type="EMBL" id="MUJZ01020287">
    <property type="protein sequence ID" value="OTF80018.1"/>
    <property type="molecule type" value="Genomic_DNA"/>
</dbReference>
<dbReference type="Proteomes" id="UP000194236">
    <property type="component" value="Unassembled WGS sequence"/>
</dbReference>
<evidence type="ECO:0000256" key="1">
    <source>
        <dbReference type="SAM" id="MobiDB-lite"/>
    </source>
</evidence>
<keyword evidence="3" id="KW-1185">Reference proteome</keyword>
<name>A0A1Y3BJE1_EURMA</name>
<organism evidence="2 3">
    <name type="scientific">Euroglyphus maynei</name>
    <name type="common">Mayne's house dust mite</name>
    <dbReference type="NCBI Taxonomy" id="6958"/>
    <lineage>
        <taxon>Eukaryota</taxon>
        <taxon>Metazoa</taxon>
        <taxon>Ecdysozoa</taxon>
        <taxon>Arthropoda</taxon>
        <taxon>Chelicerata</taxon>
        <taxon>Arachnida</taxon>
        <taxon>Acari</taxon>
        <taxon>Acariformes</taxon>
        <taxon>Sarcoptiformes</taxon>
        <taxon>Astigmata</taxon>
        <taxon>Psoroptidia</taxon>
        <taxon>Analgoidea</taxon>
        <taxon>Pyroglyphidae</taxon>
        <taxon>Pyroglyphinae</taxon>
        <taxon>Euroglyphus</taxon>
    </lineage>
</organism>
<proteinExistence type="predicted"/>
<feature type="region of interest" description="Disordered" evidence="1">
    <location>
        <begin position="1"/>
        <end position="23"/>
    </location>
</feature>
<evidence type="ECO:0000313" key="2">
    <source>
        <dbReference type="EMBL" id="OTF80018.1"/>
    </source>
</evidence>
<dbReference type="AlphaFoldDB" id="A0A1Y3BJE1"/>
<sequence>MSNQANKLKSSVDHTDNNNVQQAVKPPKFTAILNGINSEHGQIICNPETLKTLNSVINSA</sequence>
<reference evidence="2 3" key="1">
    <citation type="submission" date="2017-03" db="EMBL/GenBank/DDBJ databases">
        <title>Genome Survey of Euroglyphus maynei.</title>
        <authorList>
            <person name="Arlian L.G."/>
            <person name="Morgan M.S."/>
            <person name="Rider S.D."/>
        </authorList>
    </citation>
    <scope>NUCLEOTIDE SEQUENCE [LARGE SCALE GENOMIC DNA]</scope>
    <source>
        <strain evidence="2">Arlian Lab</strain>
        <tissue evidence="2">Whole body</tissue>
    </source>
</reference>
<accession>A0A1Y3BJE1</accession>
<dbReference type="OrthoDB" id="10639716at2759"/>
<feature type="non-terminal residue" evidence="2">
    <location>
        <position position="60"/>
    </location>
</feature>
<comment type="caution">
    <text evidence="2">The sequence shown here is derived from an EMBL/GenBank/DDBJ whole genome shotgun (WGS) entry which is preliminary data.</text>
</comment>
<protein>
    <submittedName>
        <fullName evidence="2">Uncharacterized protein</fullName>
    </submittedName>
</protein>